<accession>A0AAX4KZ65</accession>
<gene>
    <name evidence="1" type="ORF">V6M85_08085</name>
</gene>
<dbReference type="Proteomes" id="UP001432202">
    <property type="component" value="Chromosome"/>
</dbReference>
<organism evidence="1 2">
    <name type="scientific">Sulfolobus tengchongensis</name>
    <dbReference type="NCBI Taxonomy" id="207809"/>
    <lineage>
        <taxon>Archaea</taxon>
        <taxon>Thermoproteota</taxon>
        <taxon>Thermoprotei</taxon>
        <taxon>Sulfolobales</taxon>
        <taxon>Sulfolobaceae</taxon>
        <taxon>Sulfolobus</taxon>
    </lineage>
</organism>
<evidence type="ECO:0008006" key="3">
    <source>
        <dbReference type="Google" id="ProtNLM"/>
    </source>
</evidence>
<reference evidence="1 2" key="1">
    <citation type="submission" date="2024-02" db="EMBL/GenBank/DDBJ databases">
        <title>STSV induces naive adaptation in Sulfolobus.</title>
        <authorList>
            <person name="Xiang X."/>
            <person name="Song M."/>
        </authorList>
    </citation>
    <scope>NUCLEOTIDE SEQUENCE [LARGE SCALE GENOMIC DNA]</scope>
    <source>
        <strain evidence="1 2">RT2</strain>
    </source>
</reference>
<dbReference type="AlphaFoldDB" id="A0AAX4KZ65"/>
<dbReference type="RefSeq" id="WP_338598625.1">
    <property type="nucleotide sequence ID" value="NZ_CP146016.1"/>
</dbReference>
<dbReference type="EMBL" id="CP146016">
    <property type="protein sequence ID" value="WWQ59458.1"/>
    <property type="molecule type" value="Genomic_DNA"/>
</dbReference>
<sequence>MNISVDESGNQSVKDPYPFVIGIAIIKDTRRYEQGYKELLNELNLKKVFKYSNDSPKKDKPYDKNIKDQFINFLSSNIISVSVIIEKFEDIKNLAVNVYGKVVAHYIGKYVAENIAYSDSISVYYDRNPLLKASDKQYIMNNFHNWLRIAKVLKPRVTVYLEGKDRDIWISASDYVASLTRDYEICSENGFNPQKYCELVNEWIDKLSPCINFLTTIEIKNI</sequence>
<proteinExistence type="predicted"/>
<dbReference type="GeneID" id="89336719"/>
<evidence type="ECO:0000313" key="2">
    <source>
        <dbReference type="Proteomes" id="UP001432202"/>
    </source>
</evidence>
<evidence type="ECO:0000313" key="1">
    <source>
        <dbReference type="EMBL" id="WWQ59458.1"/>
    </source>
</evidence>
<keyword evidence="2" id="KW-1185">Reference proteome</keyword>
<name>A0AAX4KZ65_9CREN</name>
<protein>
    <recommendedName>
        <fullName evidence="3">DUF3800 domain-containing protein</fullName>
    </recommendedName>
</protein>